<keyword evidence="1" id="KW-1133">Transmembrane helix</keyword>
<reference evidence="2 3" key="1">
    <citation type="submission" date="2010-02" db="EMBL/GenBank/DDBJ databases">
        <authorList>
            <person name="Weinstock G."/>
            <person name="Sodergren E."/>
            <person name="Clifton S."/>
            <person name="Fulton L."/>
            <person name="Fulton B."/>
            <person name="Courtney L."/>
            <person name="Fronick C."/>
            <person name="Harrison M."/>
            <person name="Strong C."/>
            <person name="Farmer C."/>
            <person name="Delahaunty K."/>
            <person name="Markovic C."/>
            <person name="Hall O."/>
            <person name="Minx P."/>
            <person name="Tomlinson C."/>
            <person name="Mitreva M."/>
            <person name="Nelson J."/>
            <person name="Hou S."/>
            <person name="Wollam A."/>
            <person name="Pepin K.H."/>
            <person name="Johnson M."/>
            <person name="Bhonagiri V."/>
            <person name="Zhang X."/>
            <person name="Suruliraj S."/>
            <person name="Warren W."/>
            <person name="Chinwalla A."/>
            <person name="Mardis E.R."/>
            <person name="Wilson R.K."/>
        </authorList>
    </citation>
    <scope>NUCLEOTIDE SEQUENCE [LARGE SCALE GENOMIC DNA]</scope>
    <source>
        <strain evidence="2 3">ATCC 33693</strain>
    </source>
</reference>
<dbReference type="HOGENOM" id="CLU_027408_6_3_0"/>
<dbReference type="InterPro" id="IPR039672">
    <property type="entry name" value="MFS_2"/>
</dbReference>
<dbReference type="Gene3D" id="1.20.1250.20">
    <property type="entry name" value="MFS general substrate transporter like domains"/>
    <property type="match status" value="2"/>
</dbReference>
<dbReference type="PANTHER" id="PTHR11328:SF24">
    <property type="entry name" value="MAJOR FACILITATOR SUPERFAMILY (MFS) PROFILE DOMAIN-CONTAINING PROTEIN"/>
    <property type="match status" value="1"/>
</dbReference>
<feature type="transmembrane region" description="Helical" evidence="1">
    <location>
        <begin position="385"/>
        <end position="410"/>
    </location>
</feature>
<comment type="caution">
    <text evidence="2">The sequence shown here is derived from an EMBL/GenBank/DDBJ whole genome shotgun (WGS) entry which is preliminary data.</text>
</comment>
<dbReference type="GO" id="GO:0005886">
    <property type="term" value="C:plasma membrane"/>
    <property type="evidence" value="ECO:0007669"/>
    <property type="project" value="TreeGrafter"/>
</dbReference>
<dbReference type="STRING" id="546275.FUSPEROL_01981"/>
<feature type="transmembrane region" description="Helical" evidence="1">
    <location>
        <begin position="315"/>
        <end position="337"/>
    </location>
</feature>
<proteinExistence type="predicted"/>
<protein>
    <submittedName>
        <fullName evidence="2">Transporter, major facilitator family protein</fullName>
    </submittedName>
</protein>
<evidence type="ECO:0000313" key="3">
    <source>
        <dbReference type="Proteomes" id="UP000003748"/>
    </source>
</evidence>
<dbReference type="GO" id="GO:0015293">
    <property type="term" value="F:symporter activity"/>
    <property type="evidence" value="ECO:0007669"/>
    <property type="project" value="InterPro"/>
</dbReference>
<dbReference type="eggNOG" id="COG2211">
    <property type="taxonomic scope" value="Bacteria"/>
</dbReference>
<accession>D4CX21</accession>
<feature type="transmembrane region" description="Helical" evidence="1">
    <location>
        <begin position="97"/>
        <end position="116"/>
    </location>
</feature>
<feature type="transmembrane region" description="Helical" evidence="1">
    <location>
        <begin position="343"/>
        <end position="365"/>
    </location>
</feature>
<evidence type="ECO:0000256" key="1">
    <source>
        <dbReference type="SAM" id="Phobius"/>
    </source>
</evidence>
<dbReference type="PANTHER" id="PTHR11328">
    <property type="entry name" value="MAJOR FACILITATOR SUPERFAMILY DOMAIN-CONTAINING PROTEIN"/>
    <property type="match status" value="1"/>
</dbReference>
<dbReference type="CDD" id="cd17332">
    <property type="entry name" value="MFS_MelB_like"/>
    <property type="match status" value="1"/>
</dbReference>
<feature type="transmembrane region" description="Helical" evidence="1">
    <location>
        <begin position="285"/>
        <end position="303"/>
    </location>
</feature>
<feature type="transmembrane region" description="Helical" evidence="1">
    <location>
        <begin position="197"/>
        <end position="221"/>
    </location>
</feature>
<dbReference type="GO" id="GO:0008643">
    <property type="term" value="P:carbohydrate transport"/>
    <property type="evidence" value="ECO:0007669"/>
    <property type="project" value="InterPro"/>
</dbReference>
<keyword evidence="1" id="KW-0812">Transmembrane</keyword>
<feature type="transmembrane region" description="Helical" evidence="1">
    <location>
        <begin position="60"/>
        <end position="85"/>
    </location>
</feature>
<feature type="transmembrane region" description="Helical" evidence="1">
    <location>
        <begin position="170"/>
        <end position="191"/>
    </location>
</feature>
<dbReference type="Pfam" id="PF13347">
    <property type="entry name" value="MFS_2"/>
    <property type="match status" value="1"/>
</dbReference>
<organism evidence="2 3">
    <name type="scientific">Fusobacterium periodonticum ATCC 33693</name>
    <dbReference type="NCBI Taxonomy" id="546275"/>
    <lineage>
        <taxon>Bacteria</taxon>
        <taxon>Fusobacteriati</taxon>
        <taxon>Fusobacteriota</taxon>
        <taxon>Fusobacteriia</taxon>
        <taxon>Fusobacteriales</taxon>
        <taxon>Fusobacteriaceae</taxon>
        <taxon>Fusobacterium</taxon>
    </lineage>
</organism>
<evidence type="ECO:0000313" key="2">
    <source>
        <dbReference type="EMBL" id="EFE85941.1"/>
    </source>
</evidence>
<sequence>MSISENNFILKGVRMKKLTTKVQVLYALGVSYAIVDQIFAQWVLYFYLPSESSGLKPFMAPVYVSIALAISRLVDMITDPLVGFLSDKYNSRYGRRIPFVAVGTIPLIIVTIAFFYPPMSSGSASFYYLMLIGSLFFTFYTIVGAPYNALIPEIGRTTEERLNLSTWQSVFRLSYTAIAMILPGVLIKMIGGDNTLFGIRGMIIFLCVIVFIGLVTTVFTVRERDYSTGEVSNVSFKETIGIIIKNKNFILYLFGMMFFFIGFNNLRAIMNYYVGDIMGYGKKEFTTASAILFGAAAACFYPTNKLSKKYGYRKIMLYCLAMLIVSTSMLFFLGKIFPVKFGFVLFAIIGMPLAGAAFIFPPAMLSEISTQISEESGARIEGISFGIQGFFMKTSFLISIVTLPIILVMGSDVDIVTAITSGVSKVTKEGIYLSSLSSVFFFIISFIFYYKYSDSKKVDKK</sequence>
<dbReference type="Proteomes" id="UP000003748">
    <property type="component" value="Unassembled WGS sequence"/>
</dbReference>
<feature type="transmembrane region" description="Helical" evidence="1">
    <location>
        <begin position="430"/>
        <end position="450"/>
    </location>
</feature>
<feature type="transmembrane region" description="Helical" evidence="1">
    <location>
        <begin position="128"/>
        <end position="150"/>
    </location>
</feature>
<gene>
    <name evidence="2" type="ORF">FUSPEROL_01981</name>
</gene>
<dbReference type="SUPFAM" id="SSF103473">
    <property type="entry name" value="MFS general substrate transporter"/>
    <property type="match status" value="1"/>
</dbReference>
<dbReference type="EMBL" id="ACJY01000099">
    <property type="protein sequence ID" value="EFE85941.1"/>
    <property type="molecule type" value="Genomic_DNA"/>
</dbReference>
<feature type="transmembrane region" description="Helical" evidence="1">
    <location>
        <begin position="24"/>
        <end position="48"/>
    </location>
</feature>
<keyword evidence="1" id="KW-0472">Membrane</keyword>
<feature type="transmembrane region" description="Helical" evidence="1">
    <location>
        <begin position="249"/>
        <end position="273"/>
    </location>
</feature>
<dbReference type="AlphaFoldDB" id="D4CX21"/>
<dbReference type="InterPro" id="IPR036259">
    <property type="entry name" value="MFS_trans_sf"/>
</dbReference>
<name>D4CX21_9FUSO</name>